<feature type="transmembrane region" description="Helical" evidence="1">
    <location>
        <begin position="92"/>
        <end position="112"/>
    </location>
</feature>
<reference evidence="2 3" key="1">
    <citation type="journal article" date="2012" name="J. Bacteriol.">
        <title>Genome Sequence of Blastococcus saxobsidens DD2, a Stone-Inhabiting Bacterium.</title>
        <authorList>
            <person name="Chouaia B."/>
            <person name="Crotti E."/>
            <person name="Brusetti L."/>
            <person name="Daffonchio D."/>
            <person name="Essoussi I."/>
            <person name="Nouioui I."/>
            <person name="Sbissi I."/>
            <person name="Ghodhbane-Gtari F."/>
            <person name="Gtari M."/>
            <person name="Vacherie B."/>
            <person name="Barbe V."/>
            <person name="Medigue C."/>
            <person name="Gury J."/>
            <person name="Pujic P."/>
            <person name="Normand P."/>
        </authorList>
    </citation>
    <scope>NUCLEOTIDE SEQUENCE [LARGE SCALE GENOMIC DNA]</scope>
    <source>
        <strain evidence="2 3">DD2</strain>
    </source>
</reference>
<feature type="transmembrane region" description="Helical" evidence="1">
    <location>
        <begin position="63"/>
        <end position="85"/>
    </location>
</feature>
<dbReference type="AlphaFoldDB" id="H6RRI5"/>
<gene>
    <name evidence="2" type="ordered locus">BLASA_4671</name>
</gene>
<evidence type="ECO:0000313" key="3">
    <source>
        <dbReference type="Proteomes" id="UP000007517"/>
    </source>
</evidence>
<reference evidence="3" key="2">
    <citation type="submission" date="2012-02" db="EMBL/GenBank/DDBJ databases">
        <title>Complete genome sequence of Blastococcus saxobsidens strain DD2.</title>
        <authorList>
            <person name="Genoscope."/>
        </authorList>
    </citation>
    <scope>NUCLEOTIDE SEQUENCE [LARGE SCALE GENOMIC DNA]</scope>
    <source>
        <strain evidence="3">DD2</strain>
    </source>
</reference>
<keyword evidence="3" id="KW-1185">Reference proteome</keyword>
<feature type="transmembrane region" description="Helical" evidence="1">
    <location>
        <begin position="12"/>
        <end position="32"/>
    </location>
</feature>
<evidence type="ECO:0000256" key="1">
    <source>
        <dbReference type="SAM" id="Phobius"/>
    </source>
</evidence>
<proteinExistence type="predicted"/>
<keyword evidence="1" id="KW-1133">Transmembrane helix</keyword>
<accession>H6RRI5</accession>
<sequence>MERPVTVRAGIGAFLAALVLSAVGTLALVLNWEEFRDWTLSEAGGQFGDPELEGIDAEAFAELTLQLGVAFSLLILLLQLLFIWFAWKGRNWARIVLWVLGGLALLSAPFAGASSGPLPFVTALTWFQIVLTAVGVVLLALKPSNDWYRFRKWQRATGQG</sequence>
<evidence type="ECO:0000313" key="2">
    <source>
        <dbReference type="EMBL" id="CCG05467.1"/>
    </source>
</evidence>
<dbReference type="EMBL" id="FO117623">
    <property type="protein sequence ID" value="CCG05467.1"/>
    <property type="molecule type" value="Genomic_DNA"/>
</dbReference>
<dbReference type="KEGG" id="bsd:BLASA_4671"/>
<keyword evidence="1" id="KW-0812">Transmembrane</keyword>
<dbReference type="Proteomes" id="UP000007517">
    <property type="component" value="Chromosome"/>
</dbReference>
<dbReference type="HOGENOM" id="CLU_102137_3_0_11"/>
<protein>
    <submittedName>
        <fullName evidence="2">Uncharacterized protein</fullName>
    </submittedName>
</protein>
<name>H6RRI5_BLASD</name>
<feature type="transmembrane region" description="Helical" evidence="1">
    <location>
        <begin position="118"/>
        <end position="141"/>
    </location>
</feature>
<keyword evidence="1" id="KW-0472">Membrane</keyword>
<organism evidence="2 3">
    <name type="scientific">Blastococcus saxobsidens (strain DD2)</name>
    <dbReference type="NCBI Taxonomy" id="1146883"/>
    <lineage>
        <taxon>Bacteria</taxon>
        <taxon>Bacillati</taxon>
        <taxon>Actinomycetota</taxon>
        <taxon>Actinomycetes</taxon>
        <taxon>Geodermatophilales</taxon>
        <taxon>Geodermatophilaceae</taxon>
        <taxon>Blastococcus</taxon>
    </lineage>
</organism>